<keyword evidence="1" id="KW-0645">Protease</keyword>
<keyword evidence="3" id="KW-0378">Hydrolase</keyword>
<feature type="signal peptide" evidence="9">
    <location>
        <begin position="1"/>
        <end position="18"/>
    </location>
</feature>
<keyword evidence="5" id="KW-0865">Zymogen</keyword>
<feature type="compositionally biased region" description="Polar residues" evidence="8">
    <location>
        <begin position="22"/>
        <end position="33"/>
    </location>
</feature>
<dbReference type="Pfam" id="PF00089">
    <property type="entry name" value="Trypsin"/>
    <property type="match status" value="1"/>
</dbReference>
<name>G3U8Z0_LOXAF</name>
<feature type="region of interest" description="Disordered" evidence="8">
    <location>
        <begin position="21"/>
        <end position="41"/>
    </location>
</feature>
<dbReference type="FunCoup" id="G3U8Z0">
    <property type="interactions" value="15"/>
</dbReference>
<dbReference type="PRINTS" id="PR00722">
    <property type="entry name" value="CHYMOTRYPSIN"/>
</dbReference>
<dbReference type="SUPFAM" id="SSF50494">
    <property type="entry name" value="Trypsin-like serine proteases"/>
    <property type="match status" value="1"/>
</dbReference>
<dbReference type="InterPro" id="IPR001254">
    <property type="entry name" value="Trypsin_dom"/>
</dbReference>
<sequence length="280" mass="31279">LLQMLTLVVLALLFLAHAAPGQGSQRRPGLSQQGAGGPEAPGTKWPWQVSLRLHIGYWMYFCRGSLVHSRWVLIAGHCAPPLPREVEDLGKLRVQLGEQHLYYHDQLLPLNRATMHPNFYSAQEGADIALLELKDPVNISSHLQLVALPPASETFPSGTPCWVTGWSDVDNGIALLPPYPLKQVKVPIVENSLCDTKYHSGLYMGDNIHIIRVDMMWAGKTQKDSCQGNSRVPLVCKVKVTWMLPGVVSWGVGCAQLNWPGMYTRTRYLDWIHCYVPKEP</sequence>
<evidence type="ECO:0000256" key="5">
    <source>
        <dbReference type="ARBA" id="ARBA00023145"/>
    </source>
</evidence>
<proteinExistence type="predicted"/>
<dbReference type="GeneTree" id="ENSGT00940000162207"/>
<evidence type="ECO:0000313" key="11">
    <source>
        <dbReference type="Ensembl" id="ENSLAFP00000024298.1"/>
    </source>
</evidence>
<evidence type="ECO:0000256" key="9">
    <source>
        <dbReference type="SAM" id="SignalP"/>
    </source>
</evidence>
<evidence type="ECO:0000259" key="10">
    <source>
        <dbReference type="PROSITE" id="PS50240"/>
    </source>
</evidence>
<evidence type="ECO:0000256" key="1">
    <source>
        <dbReference type="ARBA" id="ARBA00022670"/>
    </source>
</evidence>
<dbReference type="CDD" id="cd00190">
    <property type="entry name" value="Tryp_SPc"/>
    <property type="match status" value="1"/>
</dbReference>
<feature type="domain" description="Peptidase S1" evidence="10">
    <location>
        <begin position="34"/>
        <end position="277"/>
    </location>
</feature>
<keyword evidence="6" id="KW-1015">Disulfide bond</keyword>
<reference evidence="11 12" key="1">
    <citation type="submission" date="2009-06" db="EMBL/GenBank/DDBJ databases">
        <title>The Genome Sequence of Loxodonta africana (African elephant).</title>
        <authorList>
            <person name="Di Palma F."/>
            <person name="Heiman D."/>
            <person name="Young S."/>
            <person name="Johnson J."/>
            <person name="Lander E.S."/>
            <person name="Lindblad-Toh K."/>
        </authorList>
    </citation>
    <scope>NUCLEOTIDE SEQUENCE [LARGE SCALE GENOMIC DNA]</scope>
    <source>
        <strain evidence="11 12">Isolate ISIS603380</strain>
    </source>
</reference>
<feature type="chain" id="PRO_5003456013" description="Peptidase S1 domain-containing protein" evidence="9">
    <location>
        <begin position="19"/>
        <end position="280"/>
    </location>
</feature>
<dbReference type="Proteomes" id="UP000007646">
    <property type="component" value="Unassembled WGS sequence"/>
</dbReference>
<dbReference type="AlphaFoldDB" id="G3U8Z0"/>
<dbReference type="GO" id="GO:0006508">
    <property type="term" value="P:proteolysis"/>
    <property type="evidence" value="ECO:0007669"/>
    <property type="project" value="UniProtKB-KW"/>
</dbReference>
<keyword evidence="7" id="KW-0325">Glycoprotein</keyword>
<dbReference type="Ensembl" id="ENSLAFT00000032126.1">
    <property type="protein sequence ID" value="ENSLAFP00000024298.1"/>
    <property type="gene ID" value="ENSLAFG00000027170.1"/>
</dbReference>
<evidence type="ECO:0000313" key="12">
    <source>
        <dbReference type="Proteomes" id="UP000007646"/>
    </source>
</evidence>
<accession>G3U8Z0</accession>
<evidence type="ECO:0000256" key="3">
    <source>
        <dbReference type="ARBA" id="ARBA00022801"/>
    </source>
</evidence>
<evidence type="ECO:0000256" key="2">
    <source>
        <dbReference type="ARBA" id="ARBA00022729"/>
    </source>
</evidence>
<dbReference type="HOGENOM" id="CLU_006842_0_4_1"/>
<reference evidence="11" key="2">
    <citation type="submission" date="2025-08" db="UniProtKB">
        <authorList>
            <consortium name="Ensembl"/>
        </authorList>
    </citation>
    <scope>IDENTIFICATION</scope>
    <source>
        <strain evidence="11">Isolate ISIS603380</strain>
    </source>
</reference>
<dbReference type="eggNOG" id="KOG3627">
    <property type="taxonomic scope" value="Eukaryota"/>
</dbReference>
<protein>
    <recommendedName>
        <fullName evidence="10">Peptidase S1 domain-containing protein</fullName>
    </recommendedName>
</protein>
<dbReference type="PANTHER" id="PTHR24253:SF144">
    <property type="entry name" value="CHYMOTRYPSIN-LIKE PROTEASE CTRL-1-RELATED"/>
    <property type="match status" value="1"/>
</dbReference>
<keyword evidence="4" id="KW-0720">Serine protease</keyword>
<keyword evidence="2 9" id="KW-0732">Signal</keyword>
<dbReference type="InterPro" id="IPR043504">
    <property type="entry name" value="Peptidase_S1_PA_chymotrypsin"/>
</dbReference>
<dbReference type="STRING" id="9785.ENSLAFP00000024298"/>
<dbReference type="OMA" id="WDEGCAQ"/>
<dbReference type="InterPro" id="IPR009003">
    <property type="entry name" value="Peptidase_S1_PA"/>
</dbReference>
<dbReference type="InParanoid" id="G3U8Z0"/>
<evidence type="ECO:0000256" key="4">
    <source>
        <dbReference type="ARBA" id="ARBA00022825"/>
    </source>
</evidence>
<reference evidence="11" key="3">
    <citation type="submission" date="2025-09" db="UniProtKB">
        <authorList>
            <consortium name="Ensembl"/>
        </authorList>
    </citation>
    <scope>IDENTIFICATION</scope>
    <source>
        <strain evidence="11">Isolate ISIS603380</strain>
    </source>
</reference>
<dbReference type="InterPro" id="IPR001314">
    <property type="entry name" value="Peptidase_S1A"/>
</dbReference>
<evidence type="ECO:0000256" key="7">
    <source>
        <dbReference type="ARBA" id="ARBA00023180"/>
    </source>
</evidence>
<keyword evidence="12" id="KW-1185">Reference proteome</keyword>
<evidence type="ECO:0000256" key="8">
    <source>
        <dbReference type="SAM" id="MobiDB-lite"/>
    </source>
</evidence>
<dbReference type="MEROPS" id="S01.015"/>
<dbReference type="PANTHER" id="PTHR24253">
    <property type="entry name" value="TRANSMEMBRANE PROTEASE SERINE"/>
    <property type="match status" value="1"/>
</dbReference>
<dbReference type="Gene3D" id="2.40.10.10">
    <property type="entry name" value="Trypsin-like serine proteases"/>
    <property type="match status" value="2"/>
</dbReference>
<dbReference type="SMART" id="SM00020">
    <property type="entry name" value="Tryp_SPc"/>
    <property type="match status" value="1"/>
</dbReference>
<organism evidence="11 12">
    <name type="scientific">Loxodonta africana</name>
    <name type="common">African elephant</name>
    <dbReference type="NCBI Taxonomy" id="9785"/>
    <lineage>
        <taxon>Eukaryota</taxon>
        <taxon>Metazoa</taxon>
        <taxon>Chordata</taxon>
        <taxon>Craniata</taxon>
        <taxon>Vertebrata</taxon>
        <taxon>Euteleostomi</taxon>
        <taxon>Mammalia</taxon>
        <taxon>Eutheria</taxon>
        <taxon>Afrotheria</taxon>
        <taxon>Proboscidea</taxon>
        <taxon>Elephantidae</taxon>
        <taxon>Loxodonta</taxon>
    </lineage>
</organism>
<dbReference type="GO" id="GO:0004252">
    <property type="term" value="F:serine-type endopeptidase activity"/>
    <property type="evidence" value="ECO:0007669"/>
    <property type="project" value="InterPro"/>
</dbReference>
<dbReference type="FunFam" id="2.40.10.10:FF:000016">
    <property type="entry name" value="Tryptase beta-2"/>
    <property type="match status" value="1"/>
</dbReference>
<evidence type="ECO:0000256" key="6">
    <source>
        <dbReference type="ARBA" id="ARBA00023157"/>
    </source>
</evidence>
<dbReference type="PROSITE" id="PS50240">
    <property type="entry name" value="TRYPSIN_DOM"/>
    <property type="match status" value="1"/>
</dbReference>